<dbReference type="AlphaFoldDB" id="A0ABD5TUM7"/>
<feature type="transmembrane region" description="Helical" evidence="1">
    <location>
        <begin position="93"/>
        <end position="112"/>
    </location>
</feature>
<evidence type="ECO:0000313" key="3">
    <source>
        <dbReference type="Proteomes" id="UP001596408"/>
    </source>
</evidence>
<sequence length="127" mass="12747">MKRRLFLVPGVVVLLGLALFTVVFGPPATPSAVASMACFAVAGVVVLLAGLRASAAVGPSPVPWYVFAGVGDVALALGLLVNGAATVAHGEDTLVTAITVVASVPVLLFIGVDYLRGGVHLDVSVLE</sequence>
<dbReference type="RefSeq" id="WP_379692962.1">
    <property type="nucleotide sequence ID" value="NZ_JBHSXH010000009.1"/>
</dbReference>
<name>A0ABD5TUM7_9EURY</name>
<dbReference type="EMBL" id="JBHSXH010000009">
    <property type="protein sequence ID" value="MFC6824251.1"/>
    <property type="molecule type" value="Genomic_DNA"/>
</dbReference>
<organism evidence="2 3">
    <name type="scientific">Halopelagius fulvigenes</name>
    <dbReference type="NCBI Taxonomy" id="1198324"/>
    <lineage>
        <taxon>Archaea</taxon>
        <taxon>Methanobacteriati</taxon>
        <taxon>Methanobacteriota</taxon>
        <taxon>Stenosarchaea group</taxon>
        <taxon>Halobacteria</taxon>
        <taxon>Halobacteriales</taxon>
        <taxon>Haloferacaceae</taxon>
    </lineage>
</organism>
<protein>
    <submittedName>
        <fullName evidence="2">Uncharacterized protein</fullName>
    </submittedName>
</protein>
<feature type="transmembrane region" description="Helical" evidence="1">
    <location>
        <begin position="62"/>
        <end position="81"/>
    </location>
</feature>
<evidence type="ECO:0000313" key="2">
    <source>
        <dbReference type="EMBL" id="MFC6824251.1"/>
    </source>
</evidence>
<dbReference type="Proteomes" id="UP001596408">
    <property type="component" value="Unassembled WGS sequence"/>
</dbReference>
<proteinExistence type="predicted"/>
<reference evidence="2 3" key="1">
    <citation type="journal article" date="2019" name="Int. J. Syst. Evol. Microbiol.">
        <title>The Global Catalogue of Microorganisms (GCM) 10K type strain sequencing project: providing services to taxonomists for standard genome sequencing and annotation.</title>
        <authorList>
            <consortium name="The Broad Institute Genomics Platform"/>
            <consortium name="The Broad Institute Genome Sequencing Center for Infectious Disease"/>
            <person name="Wu L."/>
            <person name="Ma J."/>
        </authorList>
    </citation>
    <scope>NUCLEOTIDE SEQUENCE [LARGE SCALE GENOMIC DNA]</scope>
    <source>
        <strain evidence="2 3">YIM 94188</strain>
    </source>
</reference>
<feature type="transmembrane region" description="Helical" evidence="1">
    <location>
        <begin position="31"/>
        <end position="50"/>
    </location>
</feature>
<accession>A0ABD5TUM7</accession>
<dbReference type="InterPro" id="IPR058307">
    <property type="entry name" value="DUF7994"/>
</dbReference>
<evidence type="ECO:0000256" key="1">
    <source>
        <dbReference type="SAM" id="Phobius"/>
    </source>
</evidence>
<keyword evidence="1" id="KW-0812">Transmembrane</keyword>
<keyword evidence="3" id="KW-1185">Reference proteome</keyword>
<keyword evidence="1" id="KW-0472">Membrane</keyword>
<comment type="caution">
    <text evidence="2">The sequence shown here is derived from an EMBL/GenBank/DDBJ whole genome shotgun (WGS) entry which is preliminary data.</text>
</comment>
<keyword evidence="1" id="KW-1133">Transmembrane helix</keyword>
<gene>
    <name evidence="2" type="ORF">ACFQEV_04470</name>
</gene>
<dbReference type="Pfam" id="PF25957">
    <property type="entry name" value="DUF7994"/>
    <property type="match status" value="1"/>
</dbReference>
<feature type="transmembrane region" description="Helical" evidence="1">
    <location>
        <begin position="5"/>
        <end position="25"/>
    </location>
</feature>